<gene>
    <name evidence="4" type="ORF">PCOR1329_LOCUS13729</name>
</gene>
<evidence type="ECO:0000313" key="4">
    <source>
        <dbReference type="EMBL" id="CAK0808013.1"/>
    </source>
</evidence>
<organism evidence="4 5">
    <name type="scientific">Prorocentrum cordatum</name>
    <dbReference type="NCBI Taxonomy" id="2364126"/>
    <lineage>
        <taxon>Eukaryota</taxon>
        <taxon>Sar</taxon>
        <taxon>Alveolata</taxon>
        <taxon>Dinophyceae</taxon>
        <taxon>Prorocentrales</taxon>
        <taxon>Prorocentraceae</taxon>
        <taxon>Prorocentrum</taxon>
    </lineage>
</organism>
<evidence type="ECO:0000313" key="5">
    <source>
        <dbReference type="Proteomes" id="UP001189429"/>
    </source>
</evidence>
<feature type="non-terminal residue" evidence="4">
    <location>
        <position position="1"/>
    </location>
</feature>
<comment type="caution">
    <text evidence="4">The sequence shown here is derived from an EMBL/GenBank/DDBJ whole genome shotgun (WGS) entry which is preliminary data.</text>
</comment>
<name>A0ABN9QQ30_9DINO</name>
<evidence type="ECO:0000256" key="3">
    <source>
        <dbReference type="SAM" id="MobiDB-lite"/>
    </source>
</evidence>
<dbReference type="PANTHER" id="PTHR31921">
    <property type="entry name" value="PROTEIN DPCD"/>
    <property type="match status" value="1"/>
</dbReference>
<protein>
    <recommendedName>
        <fullName evidence="2">Protein DPCD</fullName>
    </recommendedName>
</protein>
<comment type="similarity">
    <text evidence="1">Belongs to the DPCD family.</text>
</comment>
<dbReference type="Proteomes" id="UP001189429">
    <property type="component" value="Unassembled WGS sequence"/>
</dbReference>
<dbReference type="Pfam" id="PF14913">
    <property type="entry name" value="DPCD"/>
    <property type="match status" value="2"/>
</dbReference>
<proteinExistence type="inferred from homology"/>
<evidence type="ECO:0000256" key="1">
    <source>
        <dbReference type="ARBA" id="ARBA00010597"/>
    </source>
</evidence>
<keyword evidence="5" id="KW-1185">Reference proteome</keyword>
<feature type="region of interest" description="Disordered" evidence="3">
    <location>
        <begin position="132"/>
        <end position="161"/>
    </location>
</feature>
<dbReference type="PANTHER" id="PTHR31921:SF1">
    <property type="entry name" value="PROTEIN DPCD"/>
    <property type="match status" value="1"/>
</dbReference>
<dbReference type="EMBL" id="CAUYUJ010004071">
    <property type="protein sequence ID" value="CAK0808013.1"/>
    <property type="molecule type" value="Genomic_DNA"/>
</dbReference>
<evidence type="ECO:0000256" key="2">
    <source>
        <dbReference type="ARBA" id="ARBA00020330"/>
    </source>
</evidence>
<sequence length="238" mass="27058">RVCMRSDGRKKIHTTFPDGGEMVEDSRLPYVLLLRKTRRPTKLGGEGNWNFEVGQAPEPGFDPHSDLMRTSSTNPIFLRKDDTPEHFQWRIRNLAYPVDVYPEGYAQSQPRGREPRKRTRCFVMRCLPRSASQAAPWNSDGGPSGLGTSSGRGPAGSVSVDHDKQEVVVRTSNKKYYKRTPSWIGVPDLARCGKVLEDEKLSWKHQHNTLIISYTKPEEVILLEQKVMREAEKAALHM</sequence>
<dbReference type="InterPro" id="IPR026224">
    <property type="entry name" value="DPCD"/>
</dbReference>
<feature type="compositionally biased region" description="Gly residues" evidence="3">
    <location>
        <begin position="142"/>
        <end position="154"/>
    </location>
</feature>
<accession>A0ABN9QQ30</accession>
<reference evidence="4" key="1">
    <citation type="submission" date="2023-10" db="EMBL/GenBank/DDBJ databases">
        <authorList>
            <person name="Chen Y."/>
            <person name="Shah S."/>
            <person name="Dougan E. K."/>
            <person name="Thang M."/>
            <person name="Chan C."/>
        </authorList>
    </citation>
    <scope>NUCLEOTIDE SEQUENCE [LARGE SCALE GENOMIC DNA]</scope>
</reference>